<protein>
    <submittedName>
        <fullName evidence="1">Uncharacterized protein</fullName>
    </submittedName>
</protein>
<proteinExistence type="predicted"/>
<dbReference type="RefSeq" id="WP_088594080.1">
    <property type="nucleotide sequence ID" value="NZ_CP022022.1"/>
</dbReference>
<gene>
    <name evidence="1" type="ORF">CBG49_07955</name>
</gene>
<evidence type="ECO:0000313" key="2">
    <source>
        <dbReference type="Proteomes" id="UP000197007"/>
    </source>
</evidence>
<accession>A0A1Z4BNZ2</accession>
<dbReference type="Proteomes" id="UP000197007">
    <property type="component" value="Chromosome"/>
</dbReference>
<sequence>MKTYFKRLFIFTAIIFSFQVDCIKEDEVYTEHKRALLQHNYLIVNTIDGTPAEVEVSYSAYIAGNKENTVITERKTTPFVIGGEKVMAKYDSIYESNGRDRWHLYNQPYYDYQPKGSDYLVIKNTSTTTLEYAVVGTQKVRYYALPELNRKPLISRKEPVDINKMLKDYPLPIYKGTPVLYLFKPELAPQTDVFIFWESLSSDDNTRISKIPLKTPTFGSVTLNAPMPITDVLALYKEEFEKGNTLFDSYSTYYSHLLGEPNRSLKTLNWYVSDGLWYGKLSAGQELINKEGKINFTNLNSKPNRL</sequence>
<dbReference type="AlphaFoldDB" id="A0A1Z4BNZ2"/>
<organism evidence="1 2">
    <name type="scientific">Capnocytophaga endodontalis</name>
    <dbReference type="NCBI Taxonomy" id="2708117"/>
    <lineage>
        <taxon>Bacteria</taxon>
        <taxon>Pseudomonadati</taxon>
        <taxon>Bacteroidota</taxon>
        <taxon>Flavobacteriia</taxon>
        <taxon>Flavobacteriales</taxon>
        <taxon>Flavobacteriaceae</taxon>
        <taxon>Capnocytophaga</taxon>
    </lineage>
</organism>
<name>A0A1Z4BNZ2_9FLAO</name>
<reference evidence="2" key="1">
    <citation type="submission" date="2017-06" db="EMBL/GenBank/DDBJ databases">
        <title>Complete genome sequence of Capnocytophaga sp. KCOM 1579 (=ChDC OS43) isolated from a human refractory periapical abscess lesion.</title>
        <authorList>
            <person name="Kook J.-K."/>
            <person name="Park S.-N."/>
            <person name="Lim Y.K."/>
            <person name="Roh H."/>
        </authorList>
    </citation>
    <scope>NUCLEOTIDE SEQUENCE [LARGE SCALE GENOMIC DNA]</scope>
    <source>
        <strain evidence="2">ChDC OS43</strain>
    </source>
</reference>
<keyword evidence="2" id="KW-1185">Reference proteome</keyword>
<dbReference type="KEGG" id="capn:CBG49_07955"/>
<evidence type="ECO:0000313" key="1">
    <source>
        <dbReference type="EMBL" id="ASF43011.1"/>
    </source>
</evidence>
<dbReference type="EMBL" id="CP022022">
    <property type="protein sequence ID" value="ASF43011.1"/>
    <property type="molecule type" value="Genomic_DNA"/>
</dbReference>